<evidence type="ECO:0000256" key="2">
    <source>
        <dbReference type="SAM" id="Coils"/>
    </source>
</evidence>
<protein>
    <submittedName>
        <fullName evidence="4">Uncharacterized protein</fullName>
    </submittedName>
</protein>
<comment type="caution">
    <text evidence="4">The sequence shown here is derived from an EMBL/GenBank/DDBJ whole genome shotgun (WGS) entry which is preliminary data.</text>
</comment>
<evidence type="ECO:0000313" key="4">
    <source>
        <dbReference type="EMBL" id="CDR32905.1"/>
    </source>
</evidence>
<dbReference type="PROSITE" id="PS50005">
    <property type="entry name" value="TPR"/>
    <property type="match status" value="1"/>
</dbReference>
<name>A0A090CZM9_9BACT</name>
<dbReference type="InterPro" id="IPR019734">
    <property type="entry name" value="TPR_rpt"/>
</dbReference>
<evidence type="ECO:0000313" key="5">
    <source>
        <dbReference type="Proteomes" id="UP000031552"/>
    </source>
</evidence>
<dbReference type="RefSeq" id="WP_041016427.1">
    <property type="nucleotide sequence ID" value="NZ_CCEJ010000001.1"/>
</dbReference>
<dbReference type="STRING" id="1437425.CSEC_0061"/>
<dbReference type="Proteomes" id="UP000031552">
    <property type="component" value="Unassembled WGS sequence"/>
</dbReference>
<keyword evidence="5" id="KW-1185">Reference proteome</keyword>
<keyword evidence="1" id="KW-0802">TPR repeat</keyword>
<keyword evidence="2" id="KW-0175">Coiled coil</keyword>
<proteinExistence type="predicted"/>
<gene>
    <name evidence="4" type="ORF">CSEC_0061</name>
</gene>
<reference evidence="4" key="2">
    <citation type="submission" date="2014-09" db="EMBL/GenBank/DDBJ databases">
        <title>Criblamydia sequanensis harbors a mega-plasmid encoding arsenite resistance.</title>
        <authorList>
            <person name="Bertelli C."/>
            <person name="Goesmann A."/>
            <person name="Greub G."/>
        </authorList>
    </citation>
    <scope>NUCLEOTIDE SEQUENCE [LARGE SCALE GENOMIC DNA]</scope>
    <source>
        <strain evidence="4">CRIB-18</strain>
    </source>
</reference>
<evidence type="ECO:0000256" key="1">
    <source>
        <dbReference type="PROSITE-ProRule" id="PRU00339"/>
    </source>
</evidence>
<sequence>MEASLNSPIASKAGFENLTIFSIEGEEAGSLGGSRNRVPTYEITNHLATSLFEDSDENDLDRLLKECQDLNAKSEASKSYLSLFNYETNFSNIINNREYAKASELITFLRRELPGFDEDALIKQFVFELKKHITELYERIEAKDVSKYSELFSVANWQTWEDLNPSLLPFAECFQVLDCTIKKKQIPAELAEKYKSHAYFLFEILKKRVLVNNFNGIQNEIQLFLDSFSETREDPLNLNHISKNRLIALKIICAHRTKNSFTNEEVIELEKEYSSHLNIVRFPLFTSHYYSFLIEHNLIEKLLTQFKEKKIKEDQLPDILNTLYLHKRWDVFLTLHNDYQSDLIDYSPSLLYKFYYLLNIAHQKLSNNIPFDPSILDNPILALIAEAAITVYDRNDASMQKMEEKLISFAGTLSLLDFEKGQNFEAFAYDFLYRRLLALGKVGIAFEEMEKRHLSGKLLSPKTFVILGLLNHVRNSNLLWAVLKLPPASFLYQLSVTLINFSKTRKESRLNLEHLDKLFYADESYDYGTSLVYLNALTIIGGFLSNDEDKELKSEISQRAIALARKLLREYPSSQEIYFLLMINYLGNYIDFLPDIVEEALYFVSDKLTFISKCLNLLYKHQSQSHYPSPAIRTCIFKMLLAAYSFDPMPKRAYDLVATYSKLTQNLLSKPYHFNLSTKEVDFTEKTCYEWNHVQYLTGLAKFSYQFLTANNFIQSTLLIPKKFPFQVPSEVEQSLLYLNNRSEQFLENKLKELLIKHNENNPLHLISIAEELPFFTNFKDYSVKALSLKIAAQISLMHFDNARRSLKTLRDLETLSNFHLLGEEISHKDCKSLDTSYHLLSGDLYYQEGKFEDALHHYDRLLKYQSYLEANSLFKIAHSKLKSRPSDPTIAEDLLKVILKDNSHLPAYDLLRTFLEANNKAEVVDVIARVPRTHEYYYAAITFYALKKDYQEVVRHSLEFESMVENIAGKEHYAFLIGEFYYKSLVKLDKVNEIFEERKEKAPYTPKNLDPFFELHYWLNLDKGDNVLEIIRVYKQKNPLTCRNQFLMELFNIVIAKCCFFAGQITKAQKALEKISNEWSALFNFMMSLLSSDFDKAMRLQSAHPYVDPKKLILTFWKTQADSKAFTTMQEPHKLVENYKKIILSDPSMDTIEHHYLFISFLKKLNPTNLIFESVKDYLARSQRVKEPKDVFFLINVIDCLILWNLEGSLRLGFYFLEKCPKKELIFKKIVTIIGMLQSRQLRFSLDPYIKNIFKYNLGFPAENYSQKRAELRLASLKNPASQPPFLLPNSLAPQFTGGNGIPTTIEPASYPRNPQDAKAPVFLDLTIEDADSKLASKPSNPITVSTSAFMREMEKKAASMPPIGGPFIAETHSARQQEIRNAPLEPTHIPIGFTIPNPAFQPNPPIFQPVGRATYSESFSLSTQNVIIPSSIQGAQPMETATYSESFSLSTQNVIIPSSIQGAQPMETATYSESFSLSTQNVIIPSSIQGAQPMETGPDETNEKSLDIPEELFQTSFDATSEGAKIELYNLDDFELETLGSGLLAEGQERISRASDMPEEKSFLPKQEVYPNLELFDSLSESDKELAGLLEIHSFKHLSISSEEDNSFPNSRIELYRLYESLSNEGKACLASTLKMTCQQFNSWLENDRVPFIKSSLEKQNGVFAFSYHSKPIGELLYAIVLELNKNQVEANNAIIERTFFYFISHILRVTKASNGYCYGVNNKKAIQGLNPKLWSLIEKAGEINASRFPPKEKRILAVIALTYKNLLSELLSHFTSNIKSFFSTESYDSSVLHSRGIDVSFIYKQKDGIYAYYSCFLFDSNGFPLSTFGPSKLNFSSFSNYSLPVPHLGKAQFEKGQLSKLADYLITGRDFPKILFVFSNKRTLTSAANYIDERLCFPYLESFSSNTGQTTREVASLLYSAESKGWLLTDLKYRSYMENPPKNPKSISLERQAPSTSYIRKVSQTALSKKYEPTAEMPLEAKLLKTSNVLENNHKRKAEALKKPASLQKGKEKETLNLLSIEEGVLEFKKLFKSIKKNNLISFEKVRDISYLLREYIENQMDSNLPIVLYPRSSDSEDALILDLLIHPIRGKKWRILYRTESANCQETADYFKDAILAKKLEHFESSFASIEKQIRHNQHTTARKRCVTLNYILSVILDQARMKAAKTRFEGIFVNKVRRISQKLSLISQTHSFKLYNISNVNDLFSEERKAFLSQFIKPLKVFLLTSPEDLVSARDPKAPLFVSDVENHALHSDAKDLMAIFNANNFTIYKHKTLYFQSTTSLQVDFLIDLLFKNAYFTSLFPPSKELPKILNEMRQKVCLSAKQIEHSSHEETKNQAYQCLKQWFFLQCEFILKIRSSFFDFNKDSRSFTSLILSLINEEATQESVLNLIKNFLREQKVSNGAGIAFLEEVNKDSNFYQEFQSLLKEHIESEPLEGPRFPGRWFLKEEERLKRPLPIRTIRDEGLKEFLLSNNTGFDSYFEKNWESPSRIKAASYAEIAELERAKRTKRQSKLFRRDADEEPPIFPSSGFFPTWSQNSFQSSTEGLENPIFYQKNQEIFNTTEFLRLAEEELQAKKEKYRHLLEEKEKKESQSSHKSNSPKEGGETIELTEKEAESANLLKSIFDNLKDTAEEIYLLTKTVEEVKFSLYTLKADLSLFNLNCRILKFNSFLREESLGIPELKSLKEKIIDTINECFIYLSNQYSWLQIHHYNVYQRSPDDKPSLSYPELQLSFENQKLAFRESVMDLFSIFPSSLAYEERDIPPLNTSYYLFFIDTLTDSLLRHFEKLNQLREQENKCEEKDPAKIFLVGQIEIRKALCAANFKELDFYFARWKRLYKEEPEKLNEIQVYFDKAQEAMKALFTGY</sequence>
<feature type="region of interest" description="Disordered" evidence="3">
    <location>
        <begin position="2589"/>
        <end position="2612"/>
    </location>
</feature>
<dbReference type="InterPro" id="IPR011990">
    <property type="entry name" value="TPR-like_helical_dom_sf"/>
</dbReference>
<feature type="repeat" description="TPR" evidence="1">
    <location>
        <begin position="836"/>
        <end position="869"/>
    </location>
</feature>
<dbReference type="Gene3D" id="1.25.40.10">
    <property type="entry name" value="Tetratricopeptide repeat domain"/>
    <property type="match status" value="1"/>
</dbReference>
<feature type="coiled-coil region" evidence="2">
    <location>
        <begin position="2779"/>
        <end position="2806"/>
    </location>
</feature>
<reference evidence="4" key="1">
    <citation type="submission" date="2013-12" db="EMBL/GenBank/DDBJ databases">
        <authorList>
            <person name="Linke B."/>
        </authorList>
    </citation>
    <scope>NUCLEOTIDE SEQUENCE [LARGE SCALE GENOMIC DNA]</scope>
    <source>
        <strain evidence="4">CRIB-18</strain>
    </source>
</reference>
<evidence type="ECO:0000256" key="3">
    <source>
        <dbReference type="SAM" id="MobiDB-lite"/>
    </source>
</evidence>
<feature type="compositionally biased region" description="Basic and acidic residues" evidence="3">
    <location>
        <begin position="2589"/>
        <end position="2598"/>
    </location>
</feature>
<dbReference type="EMBL" id="CCEJ010000001">
    <property type="protein sequence ID" value="CDR32905.1"/>
    <property type="molecule type" value="Genomic_DNA"/>
</dbReference>
<accession>A0A090CZM9</accession>
<organism evidence="4 5">
    <name type="scientific">Candidatus Criblamydia sequanensis CRIB-18</name>
    <dbReference type="NCBI Taxonomy" id="1437425"/>
    <lineage>
        <taxon>Bacteria</taxon>
        <taxon>Pseudomonadati</taxon>
        <taxon>Chlamydiota</taxon>
        <taxon>Chlamydiia</taxon>
        <taxon>Parachlamydiales</taxon>
        <taxon>Candidatus Criblamydiaceae</taxon>
        <taxon>Candidatus Criblamydia</taxon>
    </lineage>
</organism>